<dbReference type="Proteomes" id="UP000001635">
    <property type="component" value="Chromosome"/>
</dbReference>
<evidence type="ECO:0000313" key="2">
    <source>
        <dbReference type="Proteomes" id="UP000001635"/>
    </source>
</evidence>
<gene>
    <name evidence="1" type="ordered locus">Cycma_4241</name>
</gene>
<keyword evidence="2" id="KW-1185">Reference proteome</keyword>
<organism evidence="1 2">
    <name type="scientific">Cyclobacterium marinum (strain ATCC 25205 / DSM 745 / LMG 13164 / NCIMB 1802)</name>
    <name type="common">Flectobacillus marinus</name>
    <dbReference type="NCBI Taxonomy" id="880070"/>
    <lineage>
        <taxon>Bacteria</taxon>
        <taxon>Pseudomonadati</taxon>
        <taxon>Bacteroidota</taxon>
        <taxon>Cytophagia</taxon>
        <taxon>Cytophagales</taxon>
        <taxon>Cyclobacteriaceae</taxon>
        <taxon>Cyclobacterium</taxon>
    </lineage>
</organism>
<evidence type="ECO:0000313" key="1">
    <source>
        <dbReference type="EMBL" id="AEL27944.1"/>
    </source>
</evidence>
<name>G0IVE5_CYCMS</name>
<dbReference type="EMBL" id="CP002955">
    <property type="protein sequence ID" value="AEL27944.1"/>
    <property type="molecule type" value="Genomic_DNA"/>
</dbReference>
<accession>G0IVE5</accession>
<reference evidence="2" key="1">
    <citation type="submission" date="2011-07" db="EMBL/GenBank/DDBJ databases">
        <title>The complete genome of Cyclobacterium marinum DSM 745.</title>
        <authorList>
            <person name="Lucas S."/>
            <person name="Han J."/>
            <person name="Lapidus A."/>
            <person name="Bruce D."/>
            <person name="Goodwin L."/>
            <person name="Pitluck S."/>
            <person name="Peters L."/>
            <person name="Kyrpides N."/>
            <person name="Mavromatis K."/>
            <person name="Ivanova N."/>
            <person name="Ovchinnikova G."/>
            <person name="Chertkov O."/>
            <person name="Detter J.C."/>
            <person name="Tapia R."/>
            <person name="Han C."/>
            <person name="Land M."/>
            <person name="Hauser L."/>
            <person name="Markowitz V."/>
            <person name="Cheng J.-F."/>
            <person name="Hugenholtz P."/>
            <person name="Woyke T."/>
            <person name="Wu D."/>
            <person name="Tindall B."/>
            <person name="Schuetze A."/>
            <person name="Brambilla E."/>
            <person name="Klenk H.-P."/>
            <person name="Eisen J.A."/>
        </authorList>
    </citation>
    <scope>NUCLEOTIDE SEQUENCE [LARGE SCALE GENOMIC DNA]</scope>
    <source>
        <strain evidence="2">ATCC 25205 / DSM 745 / LMG 13164 / NCIMB 1802</strain>
    </source>
</reference>
<dbReference type="AlphaFoldDB" id="G0IVE5"/>
<dbReference type="KEGG" id="cmr:Cycma_4241"/>
<dbReference type="HOGENOM" id="CLU_2952729_0_0_10"/>
<sequence length="59" mass="7007">MDLKYSLKKQKAEINSSFLPIGDTPVQYFLLNKYHEYIRDIQIWVGSYYRTIGYGNTII</sequence>
<proteinExistence type="predicted"/>
<protein>
    <submittedName>
        <fullName evidence="1">Uncharacterized protein</fullName>
    </submittedName>
</protein>